<proteinExistence type="predicted"/>
<name>E4XEZ5_OIKDI</name>
<feature type="region of interest" description="Disordered" evidence="1">
    <location>
        <begin position="439"/>
        <end position="511"/>
    </location>
</feature>
<feature type="region of interest" description="Disordered" evidence="1">
    <location>
        <begin position="310"/>
        <end position="374"/>
    </location>
</feature>
<feature type="compositionally biased region" description="Basic and acidic residues" evidence="1">
    <location>
        <begin position="439"/>
        <end position="460"/>
    </location>
</feature>
<dbReference type="InParanoid" id="E4XEZ5"/>
<keyword evidence="3" id="KW-1185">Reference proteome</keyword>
<feature type="compositionally biased region" description="Basic residues" evidence="1">
    <location>
        <begin position="364"/>
        <end position="374"/>
    </location>
</feature>
<organism evidence="2">
    <name type="scientific">Oikopleura dioica</name>
    <name type="common">Tunicate</name>
    <dbReference type="NCBI Taxonomy" id="34765"/>
    <lineage>
        <taxon>Eukaryota</taxon>
        <taxon>Metazoa</taxon>
        <taxon>Chordata</taxon>
        <taxon>Tunicata</taxon>
        <taxon>Appendicularia</taxon>
        <taxon>Copelata</taxon>
        <taxon>Oikopleuridae</taxon>
        <taxon>Oikopleura</taxon>
    </lineage>
</organism>
<feature type="compositionally biased region" description="Basic and acidic residues" evidence="1">
    <location>
        <begin position="348"/>
        <end position="363"/>
    </location>
</feature>
<protein>
    <submittedName>
        <fullName evidence="2">Uncharacterized protein</fullName>
    </submittedName>
</protein>
<accession>E4XEZ5</accession>
<sequence>MSKHESGRFEKGNGIKHYYSASGVKTDLESLALNFVHMVLNRVGDINGVEIFKELWNEYEIWNLADLRDVRNRPHDNKQVEFASETNRLLIQLLRKHIKLSDREHGRESKTIIIFCFFMMNALIWNNQRVTGFKVRFRLLQSDVEQIDAFHQNCEKTLINDQGYIAWIRLGATDCYDIVPTELPHLLGDFMAVPKTMRDENHRDRMSTGLDIPKEEKEQSSMPDFKFIAEEVVSKTIEYEKIKNNLINTDALPAHCHINEYSFDGLVRTCTTVANVYQKLIENFSGLSVAREANQKTAWQLKAERIRQIKEKARGNKRKRKKSCTEVPGDKSGSSFGLNDPTSTAVQGRDKTRINSRKSEVRGSKRRKPARGTRTRVCVREAFVKDELTSVADTIAVNVEKFHQDREHEIFKDSEKILRAKKEREEQLRTAEIIQAQREAEARQEEERKEAAEAMKRKQAAETSAKARIKSHLKKARANERKNARRREQRALENPSLAEKREKRQTKKGKNKITIAKATADLPFIDSDIVLFNQFDEEDQGPLCLGFTLGRLILDGADVQNDELRIRVMNTKNSHFAPWFEEKENFIFKQRP</sequence>
<gene>
    <name evidence="2" type="ORF">GSOID_T00009527001</name>
</gene>
<evidence type="ECO:0000313" key="3">
    <source>
        <dbReference type="Proteomes" id="UP000001307"/>
    </source>
</evidence>
<evidence type="ECO:0000313" key="2">
    <source>
        <dbReference type="EMBL" id="CBY24179.1"/>
    </source>
</evidence>
<feature type="compositionally biased region" description="Polar residues" evidence="1">
    <location>
        <begin position="332"/>
        <end position="346"/>
    </location>
</feature>
<evidence type="ECO:0000256" key="1">
    <source>
        <dbReference type="SAM" id="MobiDB-lite"/>
    </source>
</evidence>
<dbReference type="AlphaFoldDB" id="E4XEZ5"/>
<dbReference type="Proteomes" id="UP000001307">
    <property type="component" value="Unassembled WGS sequence"/>
</dbReference>
<dbReference type="EMBL" id="FN653044">
    <property type="protein sequence ID" value="CBY24179.1"/>
    <property type="molecule type" value="Genomic_DNA"/>
</dbReference>
<feature type="compositionally biased region" description="Basic residues" evidence="1">
    <location>
        <begin position="467"/>
        <end position="476"/>
    </location>
</feature>
<reference evidence="2" key="1">
    <citation type="journal article" date="2010" name="Science">
        <title>Plasticity of animal genome architecture unmasked by rapid evolution of a pelagic tunicate.</title>
        <authorList>
            <person name="Denoeud F."/>
            <person name="Henriet S."/>
            <person name="Mungpakdee S."/>
            <person name="Aury J.M."/>
            <person name="Da Silva C."/>
            <person name="Brinkmann H."/>
            <person name="Mikhaleva J."/>
            <person name="Olsen L.C."/>
            <person name="Jubin C."/>
            <person name="Canestro C."/>
            <person name="Bouquet J.M."/>
            <person name="Danks G."/>
            <person name="Poulain J."/>
            <person name="Campsteijn C."/>
            <person name="Adamski M."/>
            <person name="Cross I."/>
            <person name="Yadetie F."/>
            <person name="Muffato M."/>
            <person name="Louis A."/>
            <person name="Butcher S."/>
            <person name="Tsagkogeorga G."/>
            <person name="Konrad A."/>
            <person name="Singh S."/>
            <person name="Jensen M.F."/>
            <person name="Cong E.H."/>
            <person name="Eikeseth-Otteraa H."/>
            <person name="Noel B."/>
            <person name="Anthouard V."/>
            <person name="Porcel B.M."/>
            <person name="Kachouri-Lafond R."/>
            <person name="Nishino A."/>
            <person name="Ugolini M."/>
            <person name="Chourrout P."/>
            <person name="Nishida H."/>
            <person name="Aasland R."/>
            <person name="Huzurbazar S."/>
            <person name="Westhof E."/>
            <person name="Delsuc F."/>
            <person name="Lehrach H."/>
            <person name="Reinhardt R."/>
            <person name="Weissenbach J."/>
            <person name="Roy S.W."/>
            <person name="Artiguenave F."/>
            <person name="Postlethwait J.H."/>
            <person name="Manak J.R."/>
            <person name="Thompson E.M."/>
            <person name="Jaillon O."/>
            <person name="Du Pasquier L."/>
            <person name="Boudinot P."/>
            <person name="Liberles D.A."/>
            <person name="Volff J.N."/>
            <person name="Philippe H."/>
            <person name="Lenhard B."/>
            <person name="Roest Crollius H."/>
            <person name="Wincker P."/>
            <person name="Chourrout D."/>
        </authorList>
    </citation>
    <scope>NUCLEOTIDE SEQUENCE [LARGE SCALE GENOMIC DNA]</scope>
</reference>